<sequence>MLCNWPIVASNIFRAVARPTSVYNHTLRGWSLPRKFATAVSLATSSSSLDQYTSARLATSSPPSLTDAQLSRAAHRAIHKCIQLHSFGDAYYIVNSLRFSNFQHKKSPIKFTGVRSADDFESAAMQFGRPVSPRLSSHALLHGLLRAGLTKKAYKLTRLMINDGIRLRSKTLEAVMHGFLPPVHSESQPARNIKSVPPHEIFKPQAKLAQDEGARMALSLLLLAQRSWHRRTRSMYKALLALCIINGELILGSLVFGYMIRDWQTQVALHITPNQPAENSDVVQKQGQKCGSLLREPLRPSAAMLQSLLVGIDSNLEHAAQHEEHQEPIQAALQALAILVNLFDDRQLPVAGLSSLIRTISHIPMLDYHVWILADGKPKRKKAREYFHTVLDRFITDLPDHGAPEQRREHFRLQTLNLSDYNSLLNYALRHRLSSTLGSKVLNHMINGQSTLKPDIMTYNILIRSGTALRDSKIAEQALFVLRQNPKNNSVLSIMTEELLQVSAPTVGGLDAGWTQKVYVHEVPDINIATICACVDCLTSVGRPHAAAQLLAMLLPELRTRRSRLSSEARKALQEEYMQRAVKLGPYIFTAIITALCKAGKIGLAERAWLVALSAEKASNDSRYGREPWVMPIHVCTAMMECYGAQMRKRDYVVGWARFLSAEDGARLQRRIAALRLAHMLYEYAKTKYQARGQLDARFLNVSLKVFARHPQTGRSIVYRSARRRGRVASAQLQYAQFGRYPQFDLSMLHEVANDILDAGFQIPAAYRPFLIDRVSPTCARSTKTEQLQLQEHPVHEDLR</sequence>
<dbReference type="AlphaFoldDB" id="A0A0C2XD50"/>
<organism evidence="2 3">
    <name type="scientific">Amanita muscaria (strain Koide BX008)</name>
    <dbReference type="NCBI Taxonomy" id="946122"/>
    <lineage>
        <taxon>Eukaryota</taxon>
        <taxon>Fungi</taxon>
        <taxon>Dikarya</taxon>
        <taxon>Basidiomycota</taxon>
        <taxon>Agaricomycotina</taxon>
        <taxon>Agaricomycetes</taxon>
        <taxon>Agaricomycetidae</taxon>
        <taxon>Agaricales</taxon>
        <taxon>Pluteineae</taxon>
        <taxon>Amanitaceae</taxon>
        <taxon>Amanita</taxon>
    </lineage>
</organism>
<protein>
    <submittedName>
        <fullName evidence="2">Uncharacterized protein</fullName>
    </submittedName>
</protein>
<gene>
    <name evidence="2" type="ORF">M378DRAFT_102569</name>
</gene>
<dbReference type="InterPro" id="IPR011990">
    <property type="entry name" value="TPR-like_helical_dom_sf"/>
</dbReference>
<dbReference type="STRING" id="946122.A0A0C2XD50"/>
<dbReference type="Gene3D" id="1.25.40.10">
    <property type="entry name" value="Tetratricopeptide repeat domain"/>
    <property type="match status" value="1"/>
</dbReference>
<dbReference type="OrthoDB" id="2554293at2759"/>
<feature type="transmembrane region" description="Helical" evidence="1">
    <location>
        <begin position="238"/>
        <end position="260"/>
    </location>
</feature>
<dbReference type="InParanoid" id="A0A0C2XD50"/>
<name>A0A0C2XD50_AMAMK</name>
<evidence type="ECO:0000256" key="1">
    <source>
        <dbReference type="SAM" id="Phobius"/>
    </source>
</evidence>
<keyword evidence="1" id="KW-0812">Transmembrane</keyword>
<reference evidence="2 3" key="1">
    <citation type="submission" date="2014-04" db="EMBL/GenBank/DDBJ databases">
        <title>Evolutionary Origins and Diversification of the Mycorrhizal Mutualists.</title>
        <authorList>
            <consortium name="DOE Joint Genome Institute"/>
            <consortium name="Mycorrhizal Genomics Consortium"/>
            <person name="Kohler A."/>
            <person name="Kuo A."/>
            <person name="Nagy L.G."/>
            <person name="Floudas D."/>
            <person name="Copeland A."/>
            <person name="Barry K.W."/>
            <person name="Cichocki N."/>
            <person name="Veneault-Fourrey C."/>
            <person name="LaButti K."/>
            <person name="Lindquist E.A."/>
            <person name="Lipzen A."/>
            <person name="Lundell T."/>
            <person name="Morin E."/>
            <person name="Murat C."/>
            <person name="Riley R."/>
            <person name="Ohm R."/>
            <person name="Sun H."/>
            <person name="Tunlid A."/>
            <person name="Henrissat B."/>
            <person name="Grigoriev I.V."/>
            <person name="Hibbett D.S."/>
            <person name="Martin F."/>
        </authorList>
    </citation>
    <scope>NUCLEOTIDE SEQUENCE [LARGE SCALE GENOMIC DNA]</scope>
    <source>
        <strain evidence="2 3">Koide BX008</strain>
    </source>
</reference>
<dbReference type="EMBL" id="KN818232">
    <property type="protein sequence ID" value="KIL67391.1"/>
    <property type="molecule type" value="Genomic_DNA"/>
</dbReference>
<accession>A0A0C2XD50</accession>
<dbReference type="InterPro" id="IPR050667">
    <property type="entry name" value="PPR-containing_protein"/>
</dbReference>
<evidence type="ECO:0000313" key="2">
    <source>
        <dbReference type="EMBL" id="KIL67391.1"/>
    </source>
</evidence>
<dbReference type="PANTHER" id="PTHR47939:SF2">
    <property type="entry name" value="OS03G0782900 PROTEIN"/>
    <property type="match status" value="1"/>
</dbReference>
<keyword evidence="3" id="KW-1185">Reference proteome</keyword>
<dbReference type="PANTHER" id="PTHR47939">
    <property type="entry name" value="MEMBRANE-ASSOCIATED SALT-INDUCIBLE PROTEIN-LIKE"/>
    <property type="match status" value="1"/>
</dbReference>
<keyword evidence="1" id="KW-0472">Membrane</keyword>
<dbReference type="Proteomes" id="UP000054549">
    <property type="component" value="Unassembled WGS sequence"/>
</dbReference>
<keyword evidence="1" id="KW-1133">Transmembrane helix</keyword>
<evidence type="ECO:0000313" key="3">
    <source>
        <dbReference type="Proteomes" id="UP000054549"/>
    </source>
</evidence>
<proteinExistence type="predicted"/>
<dbReference type="HOGENOM" id="CLU_017726_0_0_1"/>